<dbReference type="InterPro" id="IPR008278">
    <property type="entry name" value="4-PPantetheinyl_Trfase_dom"/>
</dbReference>
<dbReference type="GO" id="GO:0006633">
    <property type="term" value="P:fatty acid biosynthetic process"/>
    <property type="evidence" value="ECO:0007669"/>
    <property type="project" value="UniProtKB-UniRule"/>
</dbReference>
<comment type="caution">
    <text evidence="11">The sequence shown here is derived from an EMBL/GenBank/DDBJ whole genome shotgun (WGS) entry which is preliminary data.</text>
</comment>
<keyword evidence="1 8" id="KW-0444">Lipid biosynthesis</keyword>
<dbReference type="RefSeq" id="WP_150354337.1">
    <property type="nucleotide sequence ID" value="NZ_RZNZ01000015.1"/>
</dbReference>
<keyword evidence="3 8" id="KW-0479">Metal-binding</keyword>
<dbReference type="Gene3D" id="3.90.470.20">
    <property type="entry name" value="4'-phosphopantetheinyl transferase domain"/>
    <property type="match status" value="1"/>
</dbReference>
<evidence type="ECO:0000256" key="4">
    <source>
        <dbReference type="ARBA" id="ARBA00022832"/>
    </source>
</evidence>
<keyword evidence="13" id="KW-1185">Reference proteome</keyword>
<evidence type="ECO:0000313" key="11">
    <source>
        <dbReference type="EMBL" id="KAA8822868.1"/>
    </source>
</evidence>
<evidence type="ECO:0000313" key="13">
    <source>
        <dbReference type="Proteomes" id="UP000374630"/>
    </source>
</evidence>
<keyword evidence="7 8" id="KW-0275">Fatty acid biosynthesis</keyword>
<keyword evidence="6 8" id="KW-0443">Lipid metabolism</keyword>
<accession>A0A5J5DTJ5</accession>
<evidence type="ECO:0000256" key="6">
    <source>
        <dbReference type="ARBA" id="ARBA00023098"/>
    </source>
</evidence>
<protein>
    <recommendedName>
        <fullName evidence="8">Holo-[acyl-carrier-protein] synthase</fullName>
        <shortName evidence="8">Holo-ACP synthase</shortName>
        <ecNumber evidence="8">2.7.8.7</ecNumber>
    </recommendedName>
    <alternativeName>
        <fullName evidence="8">4'-phosphopantetheinyl transferase AcpS</fullName>
    </alternativeName>
</protein>
<comment type="function">
    <text evidence="8">Transfers the 4'-phosphopantetheine moiety from coenzyme A to a Ser of acyl-carrier-protein.</text>
</comment>
<feature type="domain" description="4'-phosphopantetheinyl transferase" evidence="9">
    <location>
        <begin position="4"/>
        <end position="107"/>
    </location>
</feature>
<evidence type="ECO:0000259" key="9">
    <source>
        <dbReference type="Pfam" id="PF01648"/>
    </source>
</evidence>
<evidence type="ECO:0000256" key="8">
    <source>
        <dbReference type="HAMAP-Rule" id="MF_00101"/>
    </source>
</evidence>
<evidence type="ECO:0000256" key="1">
    <source>
        <dbReference type="ARBA" id="ARBA00022516"/>
    </source>
</evidence>
<dbReference type="NCBIfam" id="TIGR00556">
    <property type="entry name" value="pantethn_trn"/>
    <property type="match status" value="1"/>
</dbReference>
<dbReference type="Pfam" id="PF01648">
    <property type="entry name" value="ACPS"/>
    <property type="match status" value="1"/>
</dbReference>
<keyword evidence="4 8" id="KW-0276">Fatty acid metabolism</keyword>
<dbReference type="GO" id="GO:0008897">
    <property type="term" value="F:holo-[acyl-carrier-protein] synthase activity"/>
    <property type="evidence" value="ECO:0007669"/>
    <property type="project" value="UniProtKB-UniRule"/>
</dbReference>
<comment type="subcellular location">
    <subcellularLocation>
        <location evidence="8">Cytoplasm</location>
    </subcellularLocation>
</comment>
<dbReference type="HAMAP" id="MF_00101">
    <property type="entry name" value="AcpS"/>
    <property type="match status" value="1"/>
</dbReference>
<evidence type="ECO:0000256" key="2">
    <source>
        <dbReference type="ARBA" id="ARBA00022679"/>
    </source>
</evidence>
<comment type="similarity">
    <text evidence="8">Belongs to the P-Pant transferase superfamily. AcpS family.</text>
</comment>
<keyword evidence="2 8" id="KW-0808">Transferase</keyword>
<feature type="binding site" evidence="8">
    <location>
        <position position="61"/>
    </location>
    <ligand>
        <name>Mg(2+)</name>
        <dbReference type="ChEBI" id="CHEBI:18420"/>
    </ligand>
</feature>
<dbReference type="Proteomes" id="UP000345527">
    <property type="component" value="Unassembled WGS sequence"/>
</dbReference>
<dbReference type="InterPro" id="IPR037143">
    <property type="entry name" value="4-PPantetheinyl_Trfase_dom_sf"/>
</dbReference>
<dbReference type="GO" id="GO:0000287">
    <property type="term" value="F:magnesium ion binding"/>
    <property type="evidence" value="ECO:0007669"/>
    <property type="project" value="UniProtKB-UniRule"/>
</dbReference>
<keyword evidence="5 8" id="KW-0460">Magnesium</keyword>
<dbReference type="GO" id="GO:0005737">
    <property type="term" value="C:cytoplasm"/>
    <property type="evidence" value="ECO:0007669"/>
    <property type="project" value="UniProtKB-SubCell"/>
</dbReference>
<evidence type="ECO:0000313" key="10">
    <source>
        <dbReference type="EMBL" id="KAA8818388.1"/>
    </source>
</evidence>
<dbReference type="EC" id="2.7.8.7" evidence="8"/>
<evidence type="ECO:0000313" key="12">
    <source>
        <dbReference type="Proteomes" id="UP000345527"/>
    </source>
</evidence>
<dbReference type="InterPro" id="IPR002582">
    <property type="entry name" value="ACPS"/>
</dbReference>
<dbReference type="EMBL" id="RZNZ01000015">
    <property type="protein sequence ID" value="KAA8818388.1"/>
    <property type="molecule type" value="Genomic_DNA"/>
</dbReference>
<dbReference type="OrthoDB" id="517356at2"/>
<dbReference type="AlphaFoldDB" id="A0A5J5DTJ5"/>
<reference evidence="12 13" key="1">
    <citation type="journal article" date="2019" name="Syst. Appl. Microbiol.">
        <title>Characterization of Bifidobacterium species in feaces of the Egyptian fruit bat: Description of B. vespertilionis sp. nov. and B. rousetti sp. nov.</title>
        <authorList>
            <person name="Modesto M."/>
            <person name="Satti M."/>
            <person name="Watanabe K."/>
            <person name="Puglisi E."/>
            <person name="Morelli L."/>
            <person name="Huang C.-H."/>
            <person name="Liou J.-S."/>
            <person name="Miyashita M."/>
            <person name="Tamura T."/>
            <person name="Saito S."/>
            <person name="Mori K."/>
            <person name="Huang L."/>
            <person name="Sciavilla P."/>
            <person name="Sandri C."/>
            <person name="Spiezio C."/>
            <person name="Vitali F."/>
            <person name="Cavalieri D."/>
            <person name="Perpetuini G."/>
            <person name="Tofalo R."/>
            <person name="Bonetti A."/>
            <person name="Arita M."/>
            <person name="Mattarelli P."/>
        </authorList>
    </citation>
    <scope>NUCLEOTIDE SEQUENCE [LARGE SCALE GENOMIC DNA]</scope>
    <source>
        <strain evidence="10 13">RST16</strain>
        <strain evidence="11 12">RST8</strain>
    </source>
</reference>
<feature type="binding site" evidence="8">
    <location>
        <position position="8"/>
    </location>
    <ligand>
        <name>Mg(2+)</name>
        <dbReference type="ChEBI" id="CHEBI:18420"/>
    </ligand>
</feature>
<name>A0A5J5DTJ5_9BIFI</name>
<dbReference type="EMBL" id="RZOA01000014">
    <property type="protein sequence ID" value="KAA8822868.1"/>
    <property type="molecule type" value="Genomic_DNA"/>
</dbReference>
<comment type="cofactor">
    <cofactor evidence="8">
        <name>Mg(2+)</name>
        <dbReference type="ChEBI" id="CHEBI:18420"/>
    </cofactor>
</comment>
<organism evidence="11 12">
    <name type="scientific">Bifidobacterium vespertilionis</name>
    <dbReference type="NCBI Taxonomy" id="2562524"/>
    <lineage>
        <taxon>Bacteria</taxon>
        <taxon>Bacillati</taxon>
        <taxon>Actinomycetota</taxon>
        <taxon>Actinomycetes</taxon>
        <taxon>Bifidobacteriales</taxon>
        <taxon>Bifidobacteriaceae</taxon>
        <taxon>Bifidobacterium</taxon>
    </lineage>
</organism>
<evidence type="ECO:0000256" key="3">
    <source>
        <dbReference type="ARBA" id="ARBA00022723"/>
    </source>
</evidence>
<evidence type="ECO:0000256" key="7">
    <source>
        <dbReference type="ARBA" id="ARBA00023160"/>
    </source>
</evidence>
<keyword evidence="8" id="KW-0963">Cytoplasm</keyword>
<dbReference type="InterPro" id="IPR004568">
    <property type="entry name" value="Ppantetheine-prot_Trfase_dom"/>
</dbReference>
<evidence type="ECO:0000256" key="5">
    <source>
        <dbReference type="ARBA" id="ARBA00022842"/>
    </source>
</evidence>
<sequence length="161" mass="17047">MILGLGHDVVDVAAFAAQLAEPGTRMRSLFSARELRQSAMRGEVRHDGEAVHLAVRWAGKEAVLKAWCEALARAGAPAPYTLDDFPWGGIEILDDSRGVPRVVLRADVGHALVASLAGTFAQDGGMTGEAPSWHISLSHDGPVASAVAILESRTGRSAEER</sequence>
<dbReference type="SUPFAM" id="SSF56214">
    <property type="entry name" value="4'-phosphopantetheinyl transferase"/>
    <property type="match status" value="1"/>
</dbReference>
<gene>
    <name evidence="8" type="primary">acpS</name>
    <name evidence="11" type="ORF">EM848_07620</name>
    <name evidence="10" type="ORF">EMO90_09940</name>
</gene>
<comment type="catalytic activity">
    <reaction evidence="8">
        <text>apo-[ACP] + CoA = holo-[ACP] + adenosine 3',5'-bisphosphate + H(+)</text>
        <dbReference type="Rhea" id="RHEA:12068"/>
        <dbReference type="Rhea" id="RHEA-COMP:9685"/>
        <dbReference type="Rhea" id="RHEA-COMP:9690"/>
        <dbReference type="ChEBI" id="CHEBI:15378"/>
        <dbReference type="ChEBI" id="CHEBI:29999"/>
        <dbReference type="ChEBI" id="CHEBI:57287"/>
        <dbReference type="ChEBI" id="CHEBI:58343"/>
        <dbReference type="ChEBI" id="CHEBI:64479"/>
        <dbReference type="EC" id="2.7.8.7"/>
    </reaction>
</comment>
<proteinExistence type="inferred from homology"/>
<dbReference type="Proteomes" id="UP000374630">
    <property type="component" value="Unassembled WGS sequence"/>
</dbReference>